<dbReference type="SUPFAM" id="SSF50998">
    <property type="entry name" value="Quinoprotein alcohol dehydrogenase-like"/>
    <property type="match status" value="3"/>
</dbReference>
<dbReference type="Gene3D" id="2.40.10.480">
    <property type="match status" value="1"/>
</dbReference>
<dbReference type="Proteomes" id="UP001597402">
    <property type="component" value="Unassembled WGS sequence"/>
</dbReference>
<evidence type="ECO:0000313" key="4">
    <source>
        <dbReference type="EMBL" id="MFD2091500.1"/>
    </source>
</evidence>
<evidence type="ECO:0000259" key="3">
    <source>
        <dbReference type="Pfam" id="PF13360"/>
    </source>
</evidence>
<evidence type="ECO:0000256" key="1">
    <source>
        <dbReference type="SAM" id="MobiDB-lite"/>
    </source>
</evidence>
<reference evidence="5" key="1">
    <citation type="journal article" date="2019" name="Int. J. Syst. Evol. Microbiol.">
        <title>The Global Catalogue of Microorganisms (GCM) 10K type strain sequencing project: providing services to taxonomists for standard genome sequencing and annotation.</title>
        <authorList>
            <consortium name="The Broad Institute Genomics Platform"/>
            <consortium name="The Broad Institute Genome Sequencing Center for Infectious Disease"/>
            <person name="Wu L."/>
            <person name="Ma J."/>
        </authorList>
    </citation>
    <scope>NUCLEOTIDE SEQUENCE [LARGE SCALE GENOMIC DNA]</scope>
    <source>
        <strain evidence="5">JCM 3338</strain>
    </source>
</reference>
<dbReference type="Pfam" id="PF01011">
    <property type="entry name" value="PQQ"/>
    <property type="match status" value="1"/>
</dbReference>
<feature type="domain" description="Pyrrolo-quinoline quinone repeat" evidence="2">
    <location>
        <begin position="530"/>
        <end position="682"/>
    </location>
</feature>
<name>A0ABW4X7T9_9ACTN</name>
<comment type="caution">
    <text evidence="4">The sequence shown here is derived from an EMBL/GenBank/DDBJ whole genome shotgun (WGS) entry which is preliminary data.</text>
</comment>
<feature type="region of interest" description="Disordered" evidence="1">
    <location>
        <begin position="827"/>
        <end position="861"/>
    </location>
</feature>
<proteinExistence type="predicted"/>
<feature type="compositionally biased region" description="Pro residues" evidence="1">
    <location>
        <begin position="830"/>
        <end position="842"/>
    </location>
</feature>
<evidence type="ECO:0000259" key="2">
    <source>
        <dbReference type="Pfam" id="PF01011"/>
    </source>
</evidence>
<protein>
    <submittedName>
        <fullName evidence="4">PQQ-binding-like beta-propeller repeat protein</fullName>
    </submittedName>
</protein>
<sequence length="885" mass="94853">MVDDPSPGTTGPGRPRLLRRLPEEATGAADVTAVRNPVPGSTLGDVGLGAELRGPARTARAFLAAEPPAARQAVDESLLILPIGPQTLAGLDADTVRVFRVDARTGEYRPIWNSGVNKEMGFVWAKVRGEGTYVPLGLPRDPILREALHRFSCRRRFHDLDDDDAVRELFEAELRPFLAEDDDELTEARTLVARLEWIAGARDLRQDEVRRGDGGHPAPFPLPGDAAPDQFRERLRTVAVSARGLPEEVLFDPPDVGRPEVGQLLARGGVSEAVERARSRLPRDSRALTGLPDGNWWMYQGDEAHTGAVRGSSGITSTTVGRMGLFRKISVTGPVNSIPVVVDGKIYVGTTWFRTTGGGTLYKIDLPTGTVEATFTPPGTAFYPISGIGGSPAVVGGRVYISTVYGRVFCLDAGTLGVIWMQDLKVADAARRQPVNNPDGDCWASPLVVDDRVYVASGEGESANPFGFVWCLDAATGLVVWVYCTCKFENPSAAGDENRPNVLPRSAAISDPLPAWATAAGFSVHDDPPRRGAAPWSSCAYDRVLDRIYIGTGNSRPDDPLPDDRYASGVIALDATTGEFRGFHQPSPSDSYRPNDLDVDVPCPPTVFERDGTRVVAYGSKNGSFFLCDADTMQVLPDGRRQLLPRDEVTGGRIHTVDPTGGVSPNIADQDDWRGENKWGVMASAAVDRDRGHLYVGLGGYSGLDDPAVTPFVRALDWNDLSDAWPTTVQSVTRDGITYSVRKYANATPPVYTSREAGLGSPAVCNDVVFVPSHRIGLYAMDADTGLTLWSAPGLPAGGWPNYCLGPAVYGDDVVVGAGEGVYVYRLEPTRPPGPPLDPTAAPPARGTAPPTPQTGPSPDLLAAVREVVRQELAARDVLDRGTLG</sequence>
<dbReference type="RefSeq" id="WP_376873842.1">
    <property type="nucleotide sequence ID" value="NZ_JBHUHP010000008.1"/>
</dbReference>
<dbReference type="EMBL" id="JBHUHP010000008">
    <property type="protein sequence ID" value="MFD2091500.1"/>
    <property type="molecule type" value="Genomic_DNA"/>
</dbReference>
<feature type="domain" description="Pyrrolo-quinoline quinone repeat" evidence="3">
    <location>
        <begin position="359"/>
        <end position="483"/>
    </location>
</feature>
<dbReference type="Pfam" id="PF13360">
    <property type="entry name" value="PQQ_2"/>
    <property type="match status" value="1"/>
</dbReference>
<organism evidence="4 5">
    <name type="scientific">Blastococcus deserti</name>
    <dbReference type="NCBI Taxonomy" id="2259033"/>
    <lineage>
        <taxon>Bacteria</taxon>
        <taxon>Bacillati</taxon>
        <taxon>Actinomycetota</taxon>
        <taxon>Actinomycetes</taxon>
        <taxon>Geodermatophilales</taxon>
        <taxon>Geodermatophilaceae</taxon>
        <taxon>Blastococcus</taxon>
    </lineage>
</organism>
<dbReference type="InterPro" id="IPR011047">
    <property type="entry name" value="Quinoprotein_ADH-like_sf"/>
</dbReference>
<accession>A0ABW4X7T9</accession>
<keyword evidence="5" id="KW-1185">Reference proteome</keyword>
<gene>
    <name evidence="4" type="ORF">ACFSHS_07905</name>
</gene>
<dbReference type="PANTHER" id="PTHR34512">
    <property type="entry name" value="CELL SURFACE PROTEIN"/>
    <property type="match status" value="1"/>
</dbReference>
<dbReference type="InterPro" id="IPR002372">
    <property type="entry name" value="PQQ_rpt_dom"/>
</dbReference>
<dbReference type="PANTHER" id="PTHR34512:SF30">
    <property type="entry name" value="OUTER MEMBRANE PROTEIN ASSEMBLY FACTOR BAMB"/>
    <property type="match status" value="1"/>
</dbReference>
<evidence type="ECO:0000313" key="5">
    <source>
        <dbReference type="Proteomes" id="UP001597402"/>
    </source>
</evidence>
<dbReference type="SMART" id="SM00564">
    <property type="entry name" value="PQQ"/>
    <property type="match status" value="4"/>
</dbReference>
<dbReference type="Gene3D" id="2.140.10.10">
    <property type="entry name" value="Quinoprotein alcohol dehydrogenase-like superfamily"/>
    <property type="match status" value="1"/>
</dbReference>
<dbReference type="InterPro" id="IPR018391">
    <property type="entry name" value="PQQ_b-propeller_rpt"/>
</dbReference>